<feature type="compositionally biased region" description="Polar residues" evidence="1">
    <location>
        <begin position="1"/>
        <end position="10"/>
    </location>
</feature>
<evidence type="ECO:0008006" key="5">
    <source>
        <dbReference type="Google" id="ProtNLM"/>
    </source>
</evidence>
<feature type="transmembrane region" description="Helical" evidence="2">
    <location>
        <begin position="41"/>
        <end position="63"/>
    </location>
</feature>
<dbReference type="Proteomes" id="UP001595823">
    <property type="component" value="Unassembled WGS sequence"/>
</dbReference>
<gene>
    <name evidence="3" type="ORF">ACFPET_00835</name>
</gene>
<evidence type="ECO:0000313" key="4">
    <source>
        <dbReference type="Proteomes" id="UP001595823"/>
    </source>
</evidence>
<evidence type="ECO:0000256" key="1">
    <source>
        <dbReference type="SAM" id="MobiDB-lite"/>
    </source>
</evidence>
<feature type="compositionally biased region" description="Low complexity" evidence="1">
    <location>
        <begin position="17"/>
        <end position="31"/>
    </location>
</feature>
<protein>
    <recommendedName>
        <fullName evidence="5">DUF998 domain-containing protein</fullName>
    </recommendedName>
</protein>
<feature type="transmembrane region" description="Helical" evidence="2">
    <location>
        <begin position="119"/>
        <end position="138"/>
    </location>
</feature>
<dbReference type="EMBL" id="JBHSDK010000001">
    <property type="protein sequence ID" value="MFC4333743.1"/>
    <property type="molecule type" value="Genomic_DNA"/>
</dbReference>
<name>A0ABV8TTE5_9ACTN</name>
<sequence length="186" mass="19041">MAETAGTTGSRPEGEDGAPSASAEAAGPRSEPGGDAVARKAAAAVLLLAAFLIVAAASLDWLYSGGTDPRDTVLSRAAQMGFSDNSSEWLFTALPVAAPAAAVWLAPSRATRWAASLCYALYLVAGASLAASAALFGFDSALQVEQADYEWITPGDAGWTLVVQSAHLLVAGALWAWAARRSRISS</sequence>
<keyword evidence="2" id="KW-0812">Transmembrane</keyword>
<feature type="region of interest" description="Disordered" evidence="1">
    <location>
        <begin position="1"/>
        <end position="33"/>
    </location>
</feature>
<proteinExistence type="predicted"/>
<keyword evidence="2" id="KW-0472">Membrane</keyword>
<feature type="transmembrane region" description="Helical" evidence="2">
    <location>
        <begin position="158"/>
        <end position="178"/>
    </location>
</feature>
<keyword evidence="4" id="KW-1185">Reference proteome</keyword>
<accession>A0ABV8TTE5</accession>
<feature type="transmembrane region" description="Helical" evidence="2">
    <location>
        <begin position="89"/>
        <end position="107"/>
    </location>
</feature>
<evidence type="ECO:0000313" key="3">
    <source>
        <dbReference type="EMBL" id="MFC4333743.1"/>
    </source>
</evidence>
<evidence type="ECO:0000256" key="2">
    <source>
        <dbReference type="SAM" id="Phobius"/>
    </source>
</evidence>
<organism evidence="3 4">
    <name type="scientific">Salininema proteolyticum</name>
    <dbReference type="NCBI Taxonomy" id="1607685"/>
    <lineage>
        <taxon>Bacteria</taxon>
        <taxon>Bacillati</taxon>
        <taxon>Actinomycetota</taxon>
        <taxon>Actinomycetes</taxon>
        <taxon>Glycomycetales</taxon>
        <taxon>Glycomycetaceae</taxon>
        <taxon>Salininema</taxon>
    </lineage>
</organism>
<dbReference type="RefSeq" id="WP_380617477.1">
    <property type="nucleotide sequence ID" value="NZ_JBHSDK010000001.1"/>
</dbReference>
<comment type="caution">
    <text evidence="3">The sequence shown here is derived from an EMBL/GenBank/DDBJ whole genome shotgun (WGS) entry which is preliminary data.</text>
</comment>
<reference evidence="4" key="1">
    <citation type="journal article" date="2019" name="Int. J. Syst. Evol. Microbiol.">
        <title>The Global Catalogue of Microorganisms (GCM) 10K type strain sequencing project: providing services to taxonomists for standard genome sequencing and annotation.</title>
        <authorList>
            <consortium name="The Broad Institute Genomics Platform"/>
            <consortium name="The Broad Institute Genome Sequencing Center for Infectious Disease"/>
            <person name="Wu L."/>
            <person name="Ma J."/>
        </authorList>
    </citation>
    <scope>NUCLEOTIDE SEQUENCE [LARGE SCALE GENOMIC DNA]</scope>
    <source>
        <strain evidence="4">IBRC-M 10908</strain>
    </source>
</reference>
<keyword evidence="2" id="KW-1133">Transmembrane helix</keyword>